<dbReference type="PANTHER" id="PTHR43179">
    <property type="entry name" value="RHAMNOSYLTRANSFERASE WBBL"/>
    <property type="match status" value="1"/>
</dbReference>
<protein>
    <submittedName>
        <fullName evidence="8">Unannotated protein</fullName>
    </submittedName>
</protein>
<dbReference type="EMBL" id="CAEZSU010000029">
    <property type="protein sequence ID" value="CAB4544281.1"/>
    <property type="molecule type" value="Genomic_DNA"/>
</dbReference>
<dbReference type="SUPFAM" id="SSF53448">
    <property type="entry name" value="Nucleotide-diphospho-sugar transferases"/>
    <property type="match status" value="1"/>
</dbReference>
<evidence type="ECO:0000313" key="7">
    <source>
        <dbReference type="EMBL" id="CAB4563196.1"/>
    </source>
</evidence>
<proteinExistence type="inferred from homology"/>
<dbReference type="GO" id="GO:0016757">
    <property type="term" value="F:glycosyltransferase activity"/>
    <property type="evidence" value="ECO:0007669"/>
    <property type="project" value="UniProtKB-KW"/>
</dbReference>
<accession>A0A6J6L3N0</accession>
<evidence type="ECO:0000256" key="2">
    <source>
        <dbReference type="ARBA" id="ARBA00022676"/>
    </source>
</evidence>
<keyword evidence="3" id="KW-0808">Transferase</keyword>
<sequence length="374" mass="41471">MIVRCNEAPDVVALITTLGANSERLKRCVDSVLQSSFGGRLAAVVVCNDPRQEIGDLGQVEILIPGLNLGFPGGLNFGRHSSTAPFLWIVQDDMTVDATCLQSLMDRMNAIDQPAIVSPVSINEHGLVPAISRGGVVGDGAVMDHWYPFTDCLPSEIDLTHTLNWVSLGGALIRTEVWDEVGGMDPSFFPLLWSDVDFGYRVTRTGRRVVIEPSAVMTHERHGSTPSLLLHFTLGRNQERFRRKHHVERAPVNPTNQFDLSTVVGYEASLFVLDLATHAETVRRTLQDKVDELEAALVAERNAHFVAQREADRACLQVEQLEVVVNELHVEASNLQAVNEALHERNSHLLNSRSMQVTKPLRAIGSLLRKMRQR</sequence>
<evidence type="ECO:0000313" key="8">
    <source>
        <dbReference type="EMBL" id="CAB4656627.1"/>
    </source>
</evidence>
<dbReference type="PANTHER" id="PTHR43179:SF12">
    <property type="entry name" value="GALACTOFURANOSYLTRANSFERASE GLFT2"/>
    <property type="match status" value="1"/>
</dbReference>
<name>A0A6J6L3N0_9ZZZZ</name>
<dbReference type="EMBL" id="CAEZTG010000036">
    <property type="protein sequence ID" value="CAB4560665.1"/>
    <property type="molecule type" value="Genomic_DNA"/>
</dbReference>
<keyword evidence="2" id="KW-0328">Glycosyltransferase</keyword>
<gene>
    <name evidence="5" type="ORF">UFOPK1495_00397</name>
    <name evidence="6" type="ORF">UFOPK1603_00541</name>
    <name evidence="7" type="ORF">UFOPK1711_00055</name>
    <name evidence="8" type="ORF">UFOPK2143_01584</name>
    <name evidence="9" type="ORF">UFOPK2350_00094</name>
</gene>
<evidence type="ECO:0000256" key="4">
    <source>
        <dbReference type="SAM" id="Coils"/>
    </source>
</evidence>
<evidence type="ECO:0000256" key="3">
    <source>
        <dbReference type="ARBA" id="ARBA00022679"/>
    </source>
</evidence>
<dbReference type="EMBL" id="CAEZXE010000004">
    <property type="protein sequence ID" value="CAB4666664.1"/>
    <property type="molecule type" value="Genomic_DNA"/>
</dbReference>
<keyword evidence="4" id="KW-0175">Coiled coil</keyword>
<feature type="coiled-coil region" evidence="4">
    <location>
        <begin position="276"/>
        <end position="345"/>
    </location>
</feature>
<dbReference type="EMBL" id="CAEZVV010000146">
    <property type="protein sequence ID" value="CAB4656627.1"/>
    <property type="molecule type" value="Genomic_DNA"/>
</dbReference>
<reference evidence="8" key="1">
    <citation type="submission" date="2020-05" db="EMBL/GenBank/DDBJ databases">
        <authorList>
            <person name="Chiriac C."/>
            <person name="Salcher M."/>
            <person name="Ghai R."/>
            <person name="Kavagutti S V."/>
        </authorList>
    </citation>
    <scope>NUCLEOTIDE SEQUENCE</scope>
</reference>
<evidence type="ECO:0000256" key="1">
    <source>
        <dbReference type="ARBA" id="ARBA00006739"/>
    </source>
</evidence>
<evidence type="ECO:0000313" key="9">
    <source>
        <dbReference type="EMBL" id="CAB4666664.1"/>
    </source>
</evidence>
<dbReference type="EMBL" id="CAEZTR010000001">
    <property type="protein sequence ID" value="CAB4563196.1"/>
    <property type="molecule type" value="Genomic_DNA"/>
</dbReference>
<dbReference type="InterPro" id="IPR029044">
    <property type="entry name" value="Nucleotide-diphossugar_trans"/>
</dbReference>
<organism evidence="8">
    <name type="scientific">freshwater metagenome</name>
    <dbReference type="NCBI Taxonomy" id="449393"/>
    <lineage>
        <taxon>unclassified sequences</taxon>
        <taxon>metagenomes</taxon>
        <taxon>ecological metagenomes</taxon>
    </lineage>
</organism>
<evidence type="ECO:0000313" key="5">
    <source>
        <dbReference type="EMBL" id="CAB4544281.1"/>
    </source>
</evidence>
<dbReference type="Gene3D" id="3.90.550.10">
    <property type="entry name" value="Spore Coat Polysaccharide Biosynthesis Protein SpsA, Chain A"/>
    <property type="match status" value="1"/>
</dbReference>
<comment type="similarity">
    <text evidence="1">Belongs to the glycosyltransferase 2 family.</text>
</comment>
<evidence type="ECO:0000313" key="6">
    <source>
        <dbReference type="EMBL" id="CAB4560665.1"/>
    </source>
</evidence>
<dbReference type="AlphaFoldDB" id="A0A6J6L3N0"/>